<dbReference type="WBParaSite" id="PSU_v2.g10078.t1">
    <property type="protein sequence ID" value="PSU_v2.g10078.t1"/>
    <property type="gene ID" value="PSU_v2.g10078"/>
</dbReference>
<dbReference type="InterPro" id="IPR016158">
    <property type="entry name" value="Cullin_homology"/>
</dbReference>
<evidence type="ECO:0000256" key="2">
    <source>
        <dbReference type="ARBA" id="ARBA00006019"/>
    </source>
</evidence>
<organism evidence="9 10">
    <name type="scientific">Panagrolaimus superbus</name>
    <dbReference type="NCBI Taxonomy" id="310955"/>
    <lineage>
        <taxon>Eukaryota</taxon>
        <taxon>Metazoa</taxon>
        <taxon>Ecdysozoa</taxon>
        <taxon>Nematoda</taxon>
        <taxon>Chromadorea</taxon>
        <taxon>Rhabditida</taxon>
        <taxon>Tylenchina</taxon>
        <taxon>Panagrolaimomorpha</taxon>
        <taxon>Panagrolaimoidea</taxon>
        <taxon>Panagrolaimidae</taxon>
        <taxon>Panagrolaimus</taxon>
    </lineage>
</organism>
<dbReference type="PROSITE" id="PS50069">
    <property type="entry name" value="CULLIN_2"/>
    <property type="match status" value="1"/>
</dbReference>
<dbReference type="Gene3D" id="3.30.230.130">
    <property type="entry name" value="Cullin, Chain C, Domain 2"/>
    <property type="match status" value="1"/>
</dbReference>
<dbReference type="InterPro" id="IPR016159">
    <property type="entry name" value="Cullin_repeat-like_dom_sf"/>
</dbReference>
<dbReference type="InterPro" id="IPR001373">
    <property type="entry name" value="Cullin_N"/>
</dbReference>
<dbReference type="FunFam" id="1.10.10.10:FF:000014">
    <property type="entry name" value="Cullin 1"/>
    <property type="match status" value="1"/>
</dbReference>
<dbReference type="InterPro" id="IPR036317">
    <property type="entry name" value="Cullin_homology_sf"/>
</dbReference>
<accession>A0A914XS19</accession>
<feature type="domain" description="Cullin family profile" evidence="8">
    <location>
        <begin position="422"/>
        <end position="651"/>
    </location>
</feature>
<comment type="similarity">
    <text evidence="2 6 7">Belongs to the cullin family.</text>
</comment>
<sequence>MSENLANTWAELGKGLEKIYTNVDPVSTKQYMELYSHVYNFCTKSHLEDVTPLTRNRRNNQPNVATPSGAEFVGEDLYKKLVTFLEEYVNELRAACHSFRGTELLEHYNRVWESFRFSSTAVNGIFSYLNRHWIKRELDEGKTGIYEVYNLAVRCWQEKFFVHVADAVTNAVLDLILNERNGESIPTSLVSGVLNSYLEMGINEHDDPPTGQQVLRPTTNAPTEKRPRALVVFKTYFERKFLEQTRLYYSAEAQEFLAQNSVIEYLKKVEERIKEERDRVDRYLDTSTLEPLMKACDDVLIANYLDRFRGEFDSMLENNQKDDLARMFTLCERVDGCLEVLRSIMENHIERKGRAAISNVTTDANSDPKTYVNAILSVHQLFSSLVTYAFKNDHGFVQAMDKAFTSFINRNNATDNTKAPSRSPELLARYADLLLRKSAKNPPENEVEEALNQVMIVFKYIEDKDVFQKYYSKMLAKRLVHELSASEDNESAMLQKLKQMCGFEYTSKLQRMYTDTTVSKELTQTFKREVNEKNIDLHHVDLSVMILAHGVWPFQYMETCTIPPILQNVMDKFSAFYVARHTGRKLTFLQHMSRGEVTCNAYNRKYGFMASTAQMAVLLKFNDNLSYSLQEITDSLEFKNDLLCNVLQTMLKVDLITLSETKTLDANTPMDTVVSLNPNFFSKKLKVDLSKAVTRSEVRKEQVDVQKDLEEDRRMVIQAAIVRVMKMRKKLAHSALMTEVIKQLSVRFKPNVKVIKKCIDTLIEKEYLARVEGDRDQYEYLS</sequence>
<evidence type="ECO:0000259" key="8">
    <source>
        <dbReference type="PROSITE" id="PS50069"/>
    </source>
</evidence>
<dbReference type="Proteomes" id="UP000887577">
    <property type="component" value="Unplaced"/>
</dbReference>
<dbReference type="Gene3D" id="1.20.1310.10">
    <property type="entry name" value="Cullin Repeats"/>
    <property type="match status" value="4"/>
</dbReference>
<dbReference type="SUPFAM" id="SSF46785">
    <property type="entry name" value="Winged helix' DNA-binding domain"/>
    <property type="match status" value="1"/>
</dbReference>
<keyword evidence="4" id="KW-0833">Ubl conjugation pathway</keyword>
<dbReference type="GO" id="GO:0010564">
    <property type="term" value="P:regulation of cell cycle process"/>
    <property type="evidence" value="ECO:0007669"/>
    <property type="project" value="UniProtKB-ARBA"/>
</dbReference>
<dbReference type="SUPFAM" id="SSF75632">
    <property type="entry name" value="Cullin homology domain"/>
    <property type="match status" value="1"/>
</dbReference>
<protein>
    <submittedName>
        <fullName evidence="10">Cullin family profile domain-containing protein</fullName>
    </submittedName>
</protein>
<dbReference type="PROSITE" id="PS01256">
    <property type="entry name" value="CULLIN_1"/>
    <property type="match status" value="1"/>
</dbReference>
<dbReference type="FunFam" id="1.20.1310.10:FF:000019">
    <property type="entry name" value="Cullin 1"/>
    <property type="match status" value="1"/>
</dbReference>
<dbReference type="FunFam" id="1.20.1310.10:FF:000029">
    <property type="entry name" value="Cullin homolog 1"/>
    <property type="match status" value="1"/>
</dbReference>
<dbReference type="GO" id="GO:0031625">
    <property type="term" value="F:ubiquitin protein ligase binding"/>
    <property type="evidence" value="ECO:0007669"/>
    <property type="project" value="InterPro"/>
</dbReference>
<dbReference type="GO" id="GO:0043066">
    <property type="term" value="P:negative regulation of apoptotic process"/>
    <property type="evidence" value="ECO:0007669"/>
    <property type="project" value="UniProtKB-ARBA"/>
</dbReference>
<dbReference type="GO" id="GO:0019005">
    <property type="term" value="C:SCF ubiquitin ligase complex"/>
    <property type="evidence" value="ECO:0007669"/>
    <property type="project" value="UniProtKB-ARBA"/>
</dbReference>
<dbReference type="InterPro" id="IPR045093">
    <property type="entry name" value="Cullin"/>
</dbReference>
<evidence type="ECO:0000313" key="9">
    <source>
        <dbReference type="Proteomes" id="UP000887577"/>
    </source>
</evidence>
<dbReference type="PANTHER" id="PTHR11932">
    <property type="entry name" value="CULLIN"/>
    <property type="match status" value="1"/>
</dbReference>
<proteinExistence type="inferred from homology"/>
<evidence type="ECO:0000256" key="4">
    <source>
        <dbReference type="ARBA" id="ARBA00022786"/>
    </source>
</evidence>
<dbReference type="SMART" id="SM00182">
    <property type="entry name" value="CULLIN"/>
    <property type="match status" value="1"/>
</dbReference>
<reference evidence="10" key="1">
    <citation type="submission" date="2022-11" db="UniProtKB">
        <authorList>
            <consortium name="WormBaseParasite"/>
        </authorList>
    </citation>
    <scope>IDENTIFICATION</scope>
</reference>
<evidence type="ECO:0000256" key="7">
    <source>
        <dbReference type="RuleBase" id="RU003829"/>
    </source>
</evidence>
<dbReference type="Gene3D" id="1.10.10.10">
    <property type="entry name" value="Winged helix-like DNA-binding domain superfamily/Winged helix DNA-binding domain"/>
    <property type="match status" value="1"/>
</dbReference>
<dbReference type="AlphaFoldDB" id="A0A914XS19"/>
<dbReference type="FunFam" id="1.20.1310.10:FF:000011">
    <property type="entry name" value="Cullin 1"/>
    <property type="match status" value="1"/>
</dbReference>
<dbReference type="InterPro" id="IPR016157">
    <property type="entry name" value="Cullin_CS"/>
</dbReference>
<dbReference type="Pfam" id="PF26557">
    <property type="entry name" value="Cullin_AB"/>
    <property type="match status" value="1"/>
</dbReference>
<dbReference type="GO" id="GO:1902532">
    <property type="term" value="P:negative regulation of intracellular signal transduction"/>
    <property type="evidence" value="ECO:0007669"/>
    <property type="project" value="UniProtKB-ARBA"/>
</dbReference>
<evidence type="ECO:0000313" key="10">
    <source>
        <dbReference type="WBParaSite" id="PSU_v2.g10078.t1"/>
    </source>
</evidence>
<name>A0A914XS19_9BILA</name>
<dbReference type="InterPro" id="IPR059120">
    <property type="entry name" value="Cullin-like_AB"/>
</dbReference>
<keyword evidence="5" id="KW-0832">Ubl conjugation</keyword>
<evidence type="ECO:0000256" key="6">
    <source>
        <dbReference type="PROSITE-ProRule" id="PRU00330"/>
    </source>
</evidence>
<dbReference type="GO" id="GO:0006511">
    <property type="term" value="P:ubiquitin-dependent protein catabolic process"/>
    <property type="evidence" value="ECO:0007669"/>
    <property type="project" value="InterPro"/>
</dbReference>
<keyword evidence="3" id="KW-1017">Isopeptide bond</keyword>
<dbReference type="SMART" id="SM00884">
    <property type="entry name" value="Cullin_Nedd8"/>
    <property type="match status" value="1"/>
</dbReference>
<dbReference type="FunFam" id="1.20.1310.10:FF:000007">
    <property type="entry name" value="Cullin 1"/>
    <property type="match status" value="1"/>
</dbReference>
<dbReference type="Pfam" id="PF10557">
    <property type="entry name" value="Cullin_Nedd8"/>
    <property type="match status" value="1"/>
</dbReference>
<dbReference type="InterPro" id="IPR019559">
    <property type="entry name" value="Cullin_neddylation_domain"/>
</dbReference>
<comment type="pathway">
    <text evidence="1">Protein modification; protein ubiquitination.</text>
</comment>
<dbReference type="SUPFAM" id="SSF74788">
    <property type="entry name" value="Cullin repeat-like"/>
    <property type="match status" value="1"/>
</dbReference>
<keyword evidence="9" id="KW-1185">Reference proteome</keyword>
<evidence type="ECO:0000256" key="5">
    <source>
        <dbReference type="ARBA" id="ARBA00022843"/>
    </source>
</evidence>
<dbReference type="InterPro" id="IPR036390">
    <property type="entry name" value="WH_DNA-bd_sf"/>
</dbReference>
<dbReference type="Pfam" id="PF00888">
    <property type="entry name" value="Cullin"/>
    <property type="match status" value="1"/>
</dbReference>
<evidence type="ECO:0000256" key="1">
    <source>
        <dbReference type="ARBA" id="ARBA00004906"/>
    </source>
</evidence>
<evidence type="ECO:0000256" key="3">
    <source>
        <dbReference type="ARBA" id="ARBA00022499"/>
    </source>
</evidence>
<dbReference type="InterPro" id="IPR036388">
    <property type="entry name" value="WH-like_DNA-bd_sf"/>
</dbReference>